<protein>
    <submittedName>
        <fullName evidence="1">Uncharacterized protein</fullName>
    </submittedName>
</protein>
<reference evidence="1" key="1">
    <citation type="journal article" date="2022" name="BMC Microbiol.">
        <title>Whole genome sequencing of Moraxella bovis strains from North America reveals two genotypes with different genetic determinants.</title>
        <authorList>
            <person name="Wynn E.L."/>
            <person name="Hille M.M."/>
            <person name="Loy J.D."/>
            <person name="Schuller G."/>
            <person name="Kuhn K.L."/>
            <person name="Dickey A.M."/>
            <person name="Bono J.L."/>
            <person name="Clawson M.L."/>
        </authorList>
    </citation>
    <scope>NUCLEOTIDE SEQUENCE</scope>
    <source>
        <strain evidence="1">SAM102599</strain>
    </source>
</reference>
<dbReference type="Proteomes" id="UP001163632">
    <property type="component" value="Chromosome"/>
</dbReference>
<gene>
    <name evidence="1" type="ORF">LP092_08735</name>
</gene>
<dbReference type="EMBL" id="CP087830">
    <property type="protein sequence ID" value="UZA02083.1"/>
    <property type="molecule type" value="Genomic_DNA"/>
</dbReference>
<evidence type="ECO:0000313" key="2">
    <source>
        <dbReference type="Proteomes" id="UP001163632"/>
    </source>
</evidence>
<accession>A0ABY6M2Y6</accession>
<name>A0ABY6M2Y6_MORBO</name>
<dbReference type="RefSeq" id="WP_264684418.1">
    <property type="nucleotide sequence ID" value="NZ_CP087798.1"/>
</dbReference>
<keyword evidence="2" id="KW-1185">Reference proteome</keyword>
<evidence type="ECO:0000313" key="1">
    <source>
        <dbReference type="EMBL" id="UZA02083.1"/>
    </source>
</evidence>
<proteinExistence type="predicted"/>
<organism evidence="1 2">
    <name type="scientific">Moraxella bovis</name>
    <dbReference type="NCBI Taxonomy" id="476"/>
    <lineage>
        <taxon>Bacteria</taxon>
        <taxon>Pseudomonadati</taxon>
        <taxon>Pseudomonadota</taxon>
        <taxon>Gammaproteobacteria</taxon>
        <taxon>Moraxellales</taxon>
        <taxon>Moraxellaceae</taxon>
        <taxon>Moraxella</taxon>
    </lineage>
</organism>
<sequence>MISINYIGKKPFFDRLYNTGLTFDVGQVRDVPDDMARLFLRHKDLFAVSDTAQKAPKKETDNTQALIDQQAKETAEKTKNENNLQELYTQVSVMDKDALEQFAKDHYQIDLNKRKSLENLREEVIGLIDQFGVV</sequence>